<evidence type="ECO:0000313" key="2">
    <source>
        <dbReference type="EMBL" id="MBI5168537.1"/>
    </source>
</evidence>
<dbReference type="Proteomes" id="UP000696931">
    <property type="component" value="Unassembled WGS sequence"/>
</dbReference>
<protein>
    <recommendedName>
        <fullName evidence="4">DUF3108 domain-containing protein</fullName>
    </recommendedName>
</protein>
<evidence type="ECO:0000313" key="3">
    <source>
        <dbReference type="Proteomes" id="UP000696931"/>
    </source>
</evidence>
<proteinExistence type="predicted"/>
<name>A0A933W7K3_UNCEI</name>
<feature type="signal peptide" evidence="1">
    <location>
        <begin position="1"/>
        <end position="23"/>
    </location>
</feature>
<dbReference type="EMBL" id="JACRIW010000030">
    <property type="protein sequence ID" value="MBI5168537.1"/>
    <property type="molecule type" value="Genomic_DNA"/>
</dbReference>
<comment type="caution">
    <text evidence="2">The sequence shown here is derived from an EMBL/GenBank/DDBJ whole genome shotgun (WGS) entry which is preliminary data.</text>
</comment>
<accession>A0A933W7K3</accession>
<dbReference type="AlphaFoldDB" id="A0A933W7K3"/>
<gene>
    <name evidence="2" type="ORF">HZA61_03520</name>
</gene>
<evidence type="ECO:0000256" key="1">
    <source>
        <dbReference type="SAM" id="SignalP"/>
    </source>
</evidence>
<evidence type="ECO:0008006" key="4">
    <source>
        <dbReference type="Google" id="ProtNLM"/>
    </source>
</evidence>
<sequence length="299" mass="31877">MILGRSLAFAASVALLAASPSFAALRWDGIESVPGRTPVVVKVAGHDRHYFRVTPREPLMITIQGPAKVRVVSRAEFAKGSQGVQTYRLRAMEGGKVIEELSTESSASEQAELRDGEQAGKGRKLTFEVGSGSHNVSLALEGASAVLVRVRVAGKRAAAGMVSLTPTDAARNLLLSEGEKTIPYYELTSARPVRLRVIGPVSLDLVTRLCFDATMRGSLGYRITVTEGGRKVRDLVYTASKATTASFTNARDLVPSKMDRVVLPLGAGTHELVFTLVEPARGSAVVHARIPAPTTGNEE</sequence>
<feature type="chain" id="PRO_5036713235" description="DUF3108 domain-containing protein" evidence="1">
    <location>
        <begin position="24"/>
        <end position="299"/>
    </location>
</feature>
<organism evidence="2 3">
    <name type="scientific">Eiseniibacteriota bacterium</name>
    <dbReference type="NCBI Taxonomy" id="2212470"/>
    <lineage>
        <taxon>Bacteria</taxon>
        <taxon>Candidatus Eiseniibacteriota</taxon>
    </lineage>
</organism>
<reference evidence="2" key="1">
    <citation type="submission" date="2020-07" db="EMBL/GenBank/DDBJ databases">
        <title>Huge and variable diversity of episymbiotic CPR bacteria and DPANN archaea in groundwater ecosystems.</title>
        <authorList>
            <person name="He C.Y."/>
            <person name="Keren R."/>
            <person name="Whittaker M."/>
            <person name="Farag I.F."/>
            <person name="Doudna J."/>
            <person name="Cate J.H.D."/>
            <person name="Banfield J.F."/>
        </authorList>
    </citation>
    <scope>NUCLEOTIDE SEQUENCE</scope>
    <source>
        <strain evidence="2">NC_groundwater_1813_Pr3_B-0.1um_71_17</strain>
    </source>
</reference>
<keyword evidence="1" id="KW-0732">Signal</keyword>